<evidence type="ECO:0000256" key="2">
    <source>
        <dbReference type="ARBA" id="ARBA00007330"/>
    </source>
</evidence>
<dbReference type="InterPro" id="IPR000447">
    <property type="entry name" value="G3P_DH_FAD-dep"/>
</dbReference>
<dbReference type="InterPro" id="IPR036188">
    <property type="entry name" value="FAD/NAD-bd_sf"/>
</dbReference>
<dbReference type="AlphaFoldDB" id="A0A9X2HPN3"/>
<dbReference type="GO" id="GO:0004368">
    <property type="term" value="F:glycerol-3-phosphate dehydrogenase (quinone) activity"/>
    <property type="evidence" value="ECO:0007669"/>
    <property type="project" value="UniProtKB-EC"/>
</dbReference>
<accession>A0A9X2HPN3</accession>
<dbReference type="Gene3D" id="1.10.8.870">
    <property type="entry name" value="Alpha-glycerophosphate oxidase, cap domain"/>
    <property type="match status" value="1"/>
</dbReference>
<keyword evidence="4" id="KW-0274">FAD</keyword>
<dbReference type="Pfam" id="PF01266">
    <property type="entry name" value="DAO"/>
    <property type="match status" value="1"/>
</dbReference>
<organism evidence="8 9">
    <name type="scientific">Sphingomonas tagetis</name>
    <dbReference type="NCBI Taxonomy" id="2949092"/>
    <lineage>
        <taxon>Bacteria</taxon>
        <taxon>Pseudomonadati</taxon>
        <taxon>Pseudomonadota</taxon>
        <taxon>Alphaproteobacteria</taxon>
        <taxon>Sphingomonadales</taxon>
        <taxon>Sphingomonadaceae</taxon>
        <taxon>Sphingomonas</taxon>
    </lineage>
</organism>
<dbReference type="PROSITE" id="PS00978">
    <property type="entry name" value="FAD_G3PDH_2"/>
    <property type="match status" value="1"/>
</dbReference>
<evidence type="ECO:0000259" key="7">
    <source>
        <dbReference type="Pfam" id="PF01266"/>
    </source>
</evidence>
<feature type="domain" description="FAD dependent oxidoreductase" evidence="7">
    <location>
        <begin position="6"/>
        <end position="329"/>
    </location>
</feature>
<sequence length="521" mass="57126">MQCDVDLLIVGGGINGAGIARDAAGRGLSVALVEQDDLANHTSSASTKLIHGGLRYLEYGEVRLVRKALIEREVLWSMAPHIIWPLRFVLPQTNSPRPAWMVRLGLLLYDNLGGRKRLPGTETIRLGDDPRGKGLKPSRGDRAYVYSDCWVDDSRLVVLNARDAADRGAQVMTRTRLIEASRDHSSWTARIEDADGVRVITSRALVNAGGPWVSDVLARTTGGDQLSPRRGVRLVKGSHIVVPRLYDGDHAFMLQNPDRRIVFAIPYEGEFTLVGTTDEAWDEPPGRAKISNDEIDYLLKTINRYFQRHTSCEEVAWTYAGIRPLFDDQAANASAVTRDYVLDLDTGRASVPGAPMLSVFGGKITTYRLLAEQALAALAPFFPGARPAWTRGVALPGGDIPEGDFDAYLRSLVLRYPHLDAGLLRRMTRSHGTRAPLLLGETEYVSDLGQDFGGGVYAREVDYLSDHEWAQSGEDILFRRTKCGLHAPKGAAASIDAYLSDRCGARSGPAWSATGVEFEEG</sequence>
<keyword evidence="3 6" id="KW-0285">Flavoprotein</keyword>
<dbReference type="EC" id="1.1.5.3" evidence="6"/>
<evidence type="ECO:0000313" key="8">
    <source>
        <dbReference type="EMBL" id="MCP3732246.1"/>
    </source>
</evidence>
<comment type="similarity">
    <text evidence="2 6">Belongs to the FAD-dependent glycerol-3-phosphate dehydrogenase family.</text>
</comment>
<dbReference type="GO" id="GO:0009331">
    <property type="term" value="C:glycerol-3-phosphate dehydrogenase (FAD) complex"/>
    <property type="evidence" value="ECO:0007669"/>
    <property type="project" value="UniProtKB-UniRule"/>
</dbReference>
<dbReference type="SUPFAM" id="SSF51905">
    <property type="entry name" value="FAD/NAD(P)-binding domain"/>
    <property type="match status" value="1"/>
</dbReference>
<dbReference type="PANTHER" id="PTHR11985">
    <property type="entry name" value="GLYCEROL-3-PHOSPHATE DEHYDROGENASE"/>
    <property type="match status" value="1"/>
</dbReference>
<keyword evidence="5 6" id="KW-0560">Oxidoreductase</keyword>
<dbReference type="PROSITE" id="PS00977">
    <property type="entry name" value="FAD_G3PDH_1"/>
    <property type="match status" value="1"/>
</dbReference>
<name>A0A9X2HPN3_9SPHN</name>
<protein>
    <recommendedName>
        <fullName evidence="6">Glycerol-3-phosphate dehydrogenase</fullName>
        <ecNumber evidence="6">1.1.5.3</ecNumber>
    </recommendedName>
</protein>
<dbReference type="InterPro" id="IPR006076">
    <property type="entry name" value="FAD-dep_OxRdtase"/>
</dbReference>
<dbReference type="Gene3D" id="3.50.50.60">
    <property type="entry name" value="FAD/NAD(P)-binding domain"/>
    <property type="match status" value="1"/>
</dbReference>
<evidence type="ECO:0000256" key="5">
    <source>
        <dbReference type="ARBA" id="ARBA00023002"/>
    </source>
</evidence>
<comment type="caution">
    <text evidence="8">The sequence shown here is derived from an EMBL/GenBank/DDBJ whole genome shotgun (WGS) entry which is preliminary data.</text>
</comment>
<dbReference type="InterPro" id="IPR038299">
    <property type="entry name" value="DAO_C_sf"/>
</dbReference>
<dbReference type="Gene3D" id="3.30.9.10">
    <property type="entry name" value="D-Amino Acid Oxidase, subunit A, domain 2"/>
    <property type="match status" value="1"/>
</dbReference>
<comment type="cofactor">
    <cofactor evidence="1 6">
        <name>FAD</name>
        <dbReference type="ChEBI" id="CHEBI:57692"/>
    </cofactor>
</comment>
<keyword evidence="9" id="KW-1185">Reference proteome</keyword>
<dbReference type="SUPFAM" id="SSF54373">
    <property type="entry name" value="FAD-linked reductases, C-terminal domain"/>
    <property type="match status" value="1"/>
</dbReference>
<evidence type="ECO:0000313" key="9">
    <source>
        <dbReference type="Proteomes" id="UP001139451"/>
    </source>
</evidence>
<proteinExistence type="inferred from homology"/>
<gene>
    <name evidence="8" type="ORF">M9978_17635</name>
</gene>
<dbReference type="Proteomes" id="UP001139451">
    <property type="component" value="Unassembled WGS sequence"/>
</dbReference>
<comment type="catalytic activity">
    <reaction evidence="6">
        <text>a quinone + sn-glycerol 3-phosphate = dihydroxyacetone phosphate + a quinol</text>
        <dbReference type="Rhea" id="RHEA:18977"/>
        <dbReference type="ChEBI" id="CHEBI:24646"/>
        <dbReference type="ChEBI" id="CHEBI:57597"/>
        <dbReference type="ChEBI" id="CHEBI:57642"/>
        <dbReference type="ChEBI" id="CHEBI:132124"/>
        <dbReference type="EC" id="1.1.5.3"/>
    </reaction>
</comment>
<dbReference type="RefSeq" id="WP_254295514.1">
    <property type="nucleotide sequence ID" value="NZ_JAMLDX010000016.1"/>
</dbReference>
<dbReference type="NCBIfam" id="NF008899">
    <property type="entry name" value="PRK12266.1"/>
    <property type="match status" value="1"/>
</dbReference>
<dbReference type="NCBIfam" id="NF009906">
    <property type="entry name" value="PRK13369.1"/>
    <property type="match status" value="1"/>
</dbReference>
<evidence type="ECO:0000256" key="1">
    <source>
        <dbReference type="ARBA" id="ARBA00001974"/>
    </source>
</evidence>
<dbReference type="EMBL" id="JAMLDX010000016">
    <property type="protein sequence ID" value="MCP3732246.1"/>
    <property type="molecule type" value="Genomic_DNA"/>
</dbReference>
<dbReference type="PRINTS" id="PR01001">
    <property type="entry name" value="FADG3PDH"/>
</dbReference>
<dbReference type="PANTHER" id="PTHR11985:SF15">
    <property type="entry name" value="GLYCEROL-3-PHOSPHATE DEHYDROGENASE, MITOCHONDRIAL"/>
    <property type="match status" value="1"/>
</dbReference>
<dbReference type="GO" id="GO:0046168">
    <property type="term" value="P:glycerol-3-phosphate catabolic process"/>
    <property type="evidence" value="ECO:0007669"/>
    <property type="project" value="TreeGrafter"/>
</dbReference>
<evidence type="ECO:0000256" key="6">
    <source>
        <dbReference type="RuleBase" id="RU361217"/>
    </source>
</evidence>
<reference evidence="8" key="1">
    <citation type="submission" date="2022-05" db="EMBL/GenBank/DDBJ databases">
        <title>Sphingomonas sp. strain MG17 Genome sequencing and assembly.</title>
        <authorList>
            <person name="Kim I."/>
        </authorList>
    </citation>
    <scope>NUCLEOTIDE SEQUENCE</scope>
    <source>
        <strain evidence="8">MG17</strain>
    </source>
</reference>
<evidence type="ECO:0000256" key="3">
    <source>
        <dbReference type="ARBA" id="ARBA00022630"/>
    </source>
</evidence>
<evidence type="ECO:0000256" key="4">
    <source>
        <dbReference type="ARBA" id="ARBA00022827"/>
    </source>
</evidence>